<keyword evidence="2" id="KW-1133">Transmembrane helix</keyword>
<keyword evidence="2" id="KW-0472">Membrane</keyword>
<organism evidence="3 4">
    <name type="scientific">Hohenbuehelia grisea</name>
    <dbReference type="NCBI Taxonomy" id="104357"/>
    <lineage>
        <taxon>Eukaryota</taxon>
        <taxon>Fungi</taxon>
        <taxon>Dikarya</taxon>
        <taxon>Basidiomycota</taxon>
        <taxon>Agaricomycotina</taxon>
        <taxon>Agaricomycetes</taxon>
        <taxon>Agaricomycetidae</taxon>
        <taxon>Agaricales</taxon>
        <taxon>Pleurotineae</taxon>
        <taxon>Pleurotaceae</taxon>
        <taxon>Hohenbuehelia</taxon>
    </lineage>
</organism>
<evidence type="ECO:0000256" key="1">
    <source>
        <dbReference type="SAM" id="MobiDB-lite"/>
    </source>
</evidence>
<proteinExistence type="predicted"/>
<feature type="transmembrane region" description="Helical" evidence="2">
    <location>
        <begin position="300"/>
        <end position="320"/>
    </location>
</feature>
<sequence length="362" mass="39391">MTFPTPVGGASLPADFAPSILFAVLYGCLVPVLLWRTFHRRSRNLLTLGSITFSIERIVVFALRASQANSDSQRQSSGLLTYLQLSFGMGYLSIAQDVVKLVRCLIVNASFGTKTAFQSPAVQGARGAASKSDAERASKPAWSLLASSPASYEEIIEKNPIAEVARAGAPFVEDHPRHRAGARRFGDLGGLVFFAAIIPGVIANSGFGKLLSDESKADQVMSLRYVSTAVAFALILVTMGVVVWANMRMARISQPATKIIQIISLCMCIVSVYRLSVMFNRTDSLTSTAPGALNSPSAKALFYIFHIFPEWLSIALMFGCNIREICGTGPFGDWRSHDETEKEKEKREKKEARKKEALVNAA</sequence>
<keyword evidence="2" id="KW-0812">Transmembrane</keyword>
<evidence type="ECO:0000256" key="2">
    <source>
        <dbReference type="SAM" id="Phobius"/>
    </source>
</evidence>
<reference evidence="4" key="1">
    <citation type="submission" date="2024-06" db="EMBL/GenBank/DDBJ databases">
        <title>Multi-omics analyses provide insights into the biosynthesis of the anticancer antibiotic pleurotin in Hohenbuehelia grisea.</title>
        <authorList>
            <person name="Weaver J.A."/>
            <person name="Alberti F."/>
        </authorList>
    </citation>
    <scope>NUCLEOTIDE SEQUENCE [LARGE SCALE GENOMIC DNA]</scope>
    <source>
        <strain evidence="4">T-177</strain>
    </source>
</reference>
<accession>A0ABR3IQI3</accession>
<keyword evidence="4" id="KW-1185">Reference proteome</keyword>
<evidence type="ECO:0000313" key="3">
    <source>
        <dbReference type="EMBL" id="KAL0945507.1"/>
    </source>
</evidence>
<dbReference type="Proteomes" id="UP001556367">
    <property type="component" value="Unassembled WGS sequence"/>
</dbReference>
<gene>
    <name evidence="3" type="ORF">HGRIS_000991</name>
</gene>
<evidence type="ECO:0000313" key="4">
    <source>
        <dbReference type="Proteomes" id="UP001556367"/>
    </source>
</evidence>
<feature type="transmembrane region" description="Helical" evidence="2">
    <location>
        <begin position="259"/>
        <end position="280"/>
    </location>
</feature>
<feature type="transmembrane region" description="Helical" evidence="2">
    <location>
        <begin position="185"/>
        <end position="203"/>
    </location>
</feature>
<name>A0ABR3IQI3_9AGAR</name>
<evidence type="ECO:0008006" key="5">
    <source>
        <dbReference type="Google" id="ProtNLM"/>
    </source>
</evidence>
<feature type="transmembrane region" description="Helical" evidence="2">
    <location>
        <begin position="223"/>
        <end position="247"/>
    </location>
</feature>
<protein>
    <recommendedName>
        <fullName evidence="5">Proteophosphoglycan ppg4</fullName>
    </recommendedName>
</protein>
<comment type="caution">
    <text evidence="3">The sequence shown here is derived from an EMBL/GenBank/DDBJ whole genome shotgun (WGS) entry which is preliminary data.</text>
</comment>
<dbReference type="EMBL" id="JASNQZ010000018">
    <property type="protein sequence ID" value="KAL0945507.1"/>
    <property type="molecule type" value="Genomic_DNA"/>
</dbReference>
<feature type="transmembrane region" description="Helical" evidence="2">
    <location>
        <begin position="16"/>
        <end position="35"/>
    </location>
</feature>
<feature type="region of interest" description="Disordered" evidence="1">
    <location>
        <begin position="335"/>
        <end position="362"/>
    </location>
</feature>